<dbReference type="EMBL" id="JAAIWK010000003">
    <property type="protein sequence ID" value="NEY18937.1"/>
    <property type="molecule type" value="Genomic_DNA"/>
</dbReference>
<feature type="transmembrane region" description="Helical" evidence="7">
    <location>
        <begin position="244"/>
        <end position="265"/>
    </location>
</feature>
<keyword evidence="4 7" id="KW-0812">Transmembrane</keyword>
<dbReference type="Proteomes" id="UP000476934">
    <property type="component" value="Unassembled WGS sequence"/>
</dbReference>
<dbReference type="Proteomes" id="UP000030588">
    <property type="component" value="Unassembled WGS sequence"/>
</dbReference>
<evidence type="ECO:0000259" key="8">
    <source>
        <dbReference type="Pfam" id="PF00535"/>
    </source>
</evidence>
<keyword evidence="5 7" id="KW-1133">Transmembrane helix</keyword>
<dbReference type="RefSeq" id="WP_035348797.1">
    <property type="nucleotide sequence ID" value="NZ_JAAIWK010000003.1"/>
</dbReference>
<dbReference type="InterPro" id="IPR029044">
    <property type="entry name" value="Nucleotide-diphossugar_trans"/>
</dbReference>
<evidence type="ECO:0000256" key="3">
    <source>
        <dbReference type="ARBA" id="ARBA00022679"/>
    </source>
</evidence>
<dbReference type="GO" id="GO:0005886">
    <property type="term" value="C:plasma membrane"/>
    <property type="evidence" value="ECO:0007669"/>
    <property type="project" value="TreeGrafter"/>
</dbReference>
<comment type="subcellular location">
    <subcellularLocation>
        <location evidence="1">Membrane</location>
        <topology evidence="1">Multi-pass membrane protein</topology>
    </subcellularLocation>
</comment>
<dbReference type="InterPro" id="IPR001173">
    <property type="entry name" value="Glyco_trans_2-like"/>
</dbReference>
<evidence type="ECO:0000256" key="4">
    <source>
        <dbReference type="ARBA" id="ARBA00022692"/>
    </source>
</evidence>
<keyword evidence="12" id="KW-1185">Reference proteome</keyword>
<proteinExistence type="predicted"/>
<keyword evidence="3 9" id="KW-0808">Transferase</keyword>
<keyword evidence="6 7" id="KW-0472">Membrane</keyword>
<feature type="domain" description="Glycosyltransferase 2-like" evidence="8">
    <location>
        <begin position="14"/>
        <end position="183"/>
    </location>
</feature>
<evidence type="ECO:0000313" key="10">
    <source>
        <dbReference type="EMBL" id="NEY18937.1"/>
    </source>
</evidence>
<comment type="caution">
    <text evidence="9">The sequence shown here is derived from an EMBL/GenBank/DDBJ whole genome shotgun (WGS) entry which is preliminary data.</text>
</comment>
<reference evidence="10 12" key="3">
    <citation type="submission" date="2020-03" db="EMBL/GenBank/DDBJ databases">
        <title>Bacillus aquiflavi sp. nov., isolated from yellow water of strong flavor Chinese baijiu in Yibin region of China.</title>
        <authorList>
            <person name="Xie J."/>
        </authorList>
    </citation>
    <scope>NUCLEOTIDE SEQUENCE [LARGE SCALE GENOMIC DNA]</scope>
    <source>
        <strain evidence="10 12">Gsoil 114</strain>
    </source>
</reference>
<organism evidence="9 11">
    <name type="scientific">Heyndrickxia ginsengihumi</name>
    <dbReference type="NCBI Taxonomy" id="363870"/>
    <lineage>
        <taxon>Bacteria</taxon>
        <taxon>Bacillati</taxon>
        <taxon>Bacillota</taxon>
        <taxon>Bacilli</taxon>
        <taxon>Bacillales</taxon>
        <taxon>Bacillaceae</taxon>
        <taxon>Heyndrickxia</taxon>
    </lineage>
</organism>
<evidence type="ECO:0000256" key="7">
    <source>
        <dbReference type="SAM" id="Phobius"/>
    </source>
</evidence>
<evidence type="ECO:0000313" key="12">
    <source>
        <dbReference type="Proteomes" id="UP000476934"/>
    </source>
</evidence>
<evidence type="ECO:0000256" key="5">
    <source>
        <dbReference type="ARBA" id="ARBA00022989"/>
    </source>
</evidence>
<evidence type="ECO:0000256" key="2">
    <source>
        <dbReference type="ARBA" id="ARBA00022676"/>
    </source>
</evidence>
<dbReference type="InterPro" id="IPR050256">
    <property type="entry name" value="Glycosyltransferase_2"/>
</dbReference>
<accession>A0A0A6VBZ6</accession>
<dbReference type="AlphaFoldDB" id="A0A0A6VBZ6"/>
<dbReference type="PANTHER" id="PTHR48090">
    <property type="entry name" value="UNDECAPRENYL-PHOSPHATE 4-DEOXY-4-FORMAMIDO-L-ARABINOSE TRANSFERASE-RELATED"/>
    <property type="match status" value="1"/>
</dbReference>
<dbReference type="OrthoDB" id="9807778at2"/>
<keyword evidence="2" id="KW-0328">Glycosyltransferase</keyword>
<dbReference type="EMBL" id="JRUN01000032">
    <property type="protein sequence ID" value="KHD85101.1"/>
    <property type="molecule type" value="Genomic_DNA"/>
</dbReference>
<reference evidence="9 11" key="1">
    <citation type="submission" date="2014-10" db="EMBL/GenBank/DDBJ databases">
        <title>Draft genome of phytase producing Bacillus ginsengihumi strain M2.11.</title>
        <authorList>
            <person name="Toymentseva A."/>
            <person name="Boulygina E.A."/>
            <person name="Kazakov S.V."/>
            <person name="Kayumov I."/>
            <person name="Suleimanova A.D."/>
            <person name="Mardanova A.M."/>
            <person name="Maria S.N."/>
            <person name="Sergey M.Y."/>
            <person name="Sharipova M.R."/>
        </authorList>
    </citation>
    <scope>NUCLEOTIDE SEQUENCE [LARGE SCALE GENOMIC DNA]</scope>
    <source>
        <strain evidence="9 11">M2.11</strain>
    </source>
</reference>
<evidence type="ECO:0000313" key="11">
    <source>
        <dbReference type="Proteomes" id="UP000030588"/>
    </source>
</evidence>
<name>A0A0A6VBZ6_9BACI</name>
<gene>
    <name evidence="10" type="ORF">G4D61_03000</name>
    <name evidence="9" type="ORF">NG54_11420</name>
</gene>
<evidence type="ECO:0000313" key="9">
    <source>
        <dbReference type="EMBL" id="KHD85101.1"/>
    </source>
</evidence>
<reference evidence="10 12" key="2">
    <citation type="submission" date="2020-02" db="EMBL/GenBank/DDBJ databases">
        <authorList>
            <person name="Feng H."/>
        </authorList>
    </citation>
    <scope>NUCLEOTIDE SEQUENCE [LARGE SCALE GENOMIC DNA]</scope>
    <source>
        <strain evidence="10 12">Gsoil 114</strain>
    </source>
</reference>
<dbReference type="PANTHER" id="PTHR48090:SF1">
    <property type="entry name" value="PROPHAGE BACTOPRENOL GLUCOSYL TRANSFERASE HOMOLOG"/>
    <property type="match status" value="1"/>
</dbReference>
<sequence length="338" mass="38891">MDNNMYSTPQTLYIVVPCYNEEEVLPETITRLSSILRQMIEKHAIDKNSAILLVDDGSKDQTWRLIEQYFQPNHFVRGIKLAHNAGHQNALFAGLMHAKERADIVISIDADLQDDVDVIPEMVDKYHEGYDVVYGVRKDRSTDTSFKRFTAQTFYRLMKKLGADIVYNHADYRLVSKRVLEQLSMYEERNLFLRGVIPMIGFPSTYVYYSRSERFAGESKYPLKKMLSFAFDGITSLSVTPIRYITGIGLAMSFISLIVGLYSFIREMMGHTVMGWTSLMTSIWLIGGIQLICLGVIGEYIGKIYKETKRRPKYHLETILEKQSSVDRKRSHSNVWGG</sequence>
<dbReference type="Gene3D" id="3.90.550.10">
    <property type="entry name" value="Spore Coat Polysaccharide Biosynthesis Protein SpsA, Chain A"/>
    <property type="match status" value="1"/>
</dbReference>
<dbReference type="CDD" id="cd04187">
    <property type="entry name" value="DPM1_like_bac"/>
    <property type="match status" value="1"/>
</dbReference>
<dbReference type="SUPFAM" id="SSF53448">
    <property type="entry name" value="Nucleotide-diphospho-sugar transferases"/>
    <property type="match status" value="1"/>
</dbReference>
<feature type="transmembrane region" description="Helical" evidence="7">
    <location>
        <begin position="277"/>
        <end position="301"/>
    </location>
</feature>
<dbReference type="Pfam" id="PF00535">
    <property type="entry name" value="Glycos_transf_2"/>
    <property type="match status" value="1"/>
</dbReference>
<evidence type="ECO:0000256" key="6">
    <source>
        <dbReference type="ARBA" id="ARBA00023136"/>
    </source>
</evidence>
<dbReference type="STRING" id="363870.NG54_11420"/>
<protein>
    <submittedName>
        <fullName evidence="9 10">Glycosyltransferase</fullName>
    </submittedName>
</protein>
<dbReference type="GO" id="GO:0016757">
    <property type="term" value="F:glycosyltransferase activity"/>
    <property type="evidence" value="ECO:0007669"/>
    <property type="project" value="UniProtKB-KW"/>
</dbReference>
<evidence type="ECO:0000256" key="1">
    <source>
        <dbReference type="ARBA" id="ARBA00004141"/>
    </source>
</evidence>